<dbReference type="InterPro" id="IPR011707">
    <property type="entry name" value="Cu-oxidase-like_N"/>
</dbReference>
<evidence type="ECO:0000256" key="4">
    <source>
        <dbReference type="SAM" id="SignalP"/>
    </source>
</evidence>
<dbReference type="GO" id="GO:0009279">
    <property type="term" value="C:cell outer membrane"/>
    <property type="evidence" value="ECO:0007669"/>
    <property type="project" value="UniProtKB-SubCell"/>
</dbReference>
<evidence type="ECO:0000256" key="3">
    <source>
        <dbReference type="ARBA" id="ARBA00023002"/>
    </source>
</evidence>
<dbReference type="InterPro" id="IPR045087">
    <property type="entry name" value="Cu-oxidase_fam"/>
</dbReference>
<dbReference type="Pfam" id="PF07732">
    <property type="entry name" value="Cu-oxidase_3"/>
    <property type="match status" value="1"/>
</dbReference>
<feature type="signal peptide" evidence="4">
    <location>
        <begin position="1"/>
        <end position="25"/>
    </location>
</feature>
<keyword evidence="4" id="KW-0732">Signal</keyword>
<name>A0A7H9BEF7_9NEIS</name>
<feature type="chain" id="PRO_5028981992" evidence="4">
    <location>
        <begin position="26"/>
        <end position="504"/>
    </location>
</feature>
<dbReference type="SUPFAM" id="SSF49503">
    <property type="entry name" value="Cupredoxins"/>
    <property type="match status" value="3"/>
</dbReference>
<evidence type="ECO:0000313" key="9">
    <source>
        <dbReference type="Proteomes" id="UP000509597"/>
    </source>
</evidence>
<dbReference type="InterPro" id="IPR011706">
    <property type="entry name" value="Cu-oxidase_C"/>
</dbReference>
<dbReference type="CDD" id="cd13881">
    <property type="entry name" value="CuRO_2_McoC_like"/>
    <property type="match status" value="1"/>
</dbReference>
<dbReference type="Pfam" id="PF00394">
    <property type="entry name" value="Cu-oxidase"/>
    <property type="match status" value="1"/>
</dbReference>
<evidence type="ECO:0000259" key="5">
    <source>
        <dbReference type="Pfam" id="PF00394"/>
    </source>
</evidence>
<dbReference type="PANTHER" id="PTHR11709:SF2">
    <property type="entry name" value="MULTICOPPER OXIDASE LPR1"/>
    <property type="match status" value="1"/>
</dbReference>
<dbReference type="GO" id="GO:0005507">
    <property type="term" value="F:copper ion binding"/>
    <property type="evidence" value="ECO:0007669"/>
    <property type="project" value="InterPro"/>
</dbReference>
<dbReference type="KEGG" id="chiz:HQ393_00930"/>
<keyword evidence="2" id="KW-0479">Metal-binding</keyword>
<dbReference type="Pfam" id="PF07731">
    <property type="entry name" value="Cu-oxidase_2"/>
    <property type="match status" value="1"/>
</dbReference>
<evidence type="ECO:0000256" key="1">
    <source>
        <dbReference type="ARBA" id="ARBA00004459"/>
    </source>
</evidence>
<evidence type="ECO:0000256" key="2">
    <source>
        <dbReference type="ARBA" id="ARBA00022723"/>
    </source>
</evidence>
<feature type="domain" description="Plastocyanin-like" evidence="7">
    <location>
        <begin position="96"/>
        <end position="207"/>
    </location>
</feature>
<evidence type="ECO:0000259" key="7">
    <source>
        <dbReference type="Pfam" id="PF07732"/>
    </source>
</evidence>
<dbReference type="RefSeq" id="WP_179357003.1">
    <property type="nucleotide sequence ID" value="NZ_CP058627.1"/>
</dbReference>
<gene>
    <name evidence="8" type="ORF">HQ393_00930</name>
</gene>
<dbReference type="EMBL" id="CP058627">
    <property type="protein sequence ID" value="QLG86917.1"/>
    <property type="molecule type" value="Genomic_DNA"/>
</dbReference>
<accession>A0A7H9BEF7</accession>
<feature type="domain" description="Plastocyanin-like" evidence="6">
    <location>
        <begin position="387"/>
        <end position="503"/>
    </location>
</feature>
<evidence type="ECO:0000313" key="8">
    <source>
        <dbReference type="EMBL" id="QLG86917.1"/>
    </source>
</evidence>
<dbReference type="PROSITE" id="PS00080">
    <property type="entry name" value="MULTICOPPER_OXIDASE2"/>
    <property type="match status" value="1"/>
</dbReference>
<dbReference type="PANTHER" id="PTHR11709">
    <property type="entry name" value="MULTI-COPPER OXIDASE"/>
    <property type="match status" value="1"/>
</dbReference>
<feature type="domain" description="Plastocyanin-like" evidence="5">
    <location>
        <begin position="234"/>
        <end position="317"/>
    </location>
</feature>
<dbReference type="Proteomes" id="UP000509597">
    <property type="component" value="Chromosome"/>
</dbReference>
<dbReference type="Gene3D" id="2.60.40.420">
    <property type="entry name" value="Cupredoxins - blue copper proteins"/>
    <property type="match status" value="3"/>
</dbReference>
<proteinExistence type="predicted"/>
<reference evidence="8 9" key="1">
    <citation type="submission" date="2020-07" db="EMBL/GenBank/DDBJ databases">
        <title>Complete genome sequence of Chitinibacter sp. 2T18.</title>
        <authorList>
            <person name="Bae J.-W."/>
            <person name="Choi J.-W."/>
        </authorList>
    </citation>
    <scope>NUCLEOTIDE SEQUENCE [LARGE SCALE GENOMIC DNA]</scope>
    <source>
        <strain evidence="8 9">2T18</strain>
    </source>
</reference>
<protein>
    <submittedName>
        <fullName evidence="8">Multicopper oxidase family protein</fullName>
    </submittedName>
</protein>
<comment type="subcellular location">
    <subcellularLocation>
        <location evidence="1">Cell outer membrane</location>
        <topology evidence="1">Lipid-anchor</topology>
    </subcellularLocation>
</comment>
<dbReference type="InterPro" id="IPR002355">
    <property type="entry name" value="Cu_oxidase_Cu_BS"/>
</dbReference>
<organism evidence="8 9">
    <name type="scientific">Chitinibacter bivalviorum</name>
    <dbReference type="NCBI Taxonomy" id="2739434"/>
    <lineage>
        <taxon>Bacteria</taxon>
        <taxon>Pseudomonadati</taxon>
        <taxon>Pseudomonadota</taxon>
        <taxon>Betaproteobacteria</taxon>
        <taxon>Neisseriales</taxon>
        <taxon>Chitinibacteraceae</taxon>
        <taxon>Chitinibacter</taxon>
    </lineage>
</organism>
<dbReference type="InterPro" id="IPR001117">
    <property type="entry name" value="Cu-oxidase_2nd"/>
</dbReference>
<evidence type="ECO:0000259" key="6">
    <source>
        <dbReference type="Pfam" id="PF07731"/>
    </source>
</evidence>
<sequence length="504" mass="56069">MNRRHFLLNASALGFSSMLAPLAWAEGEHADHMMHMNHGGGASDGMAGLKVVPDMPLLPETALPAGRPHRALARLANTAKQRGVVKATLTAAAHDVELVAGQTTPMWLYNGQVPGPLIEAFEGDRVEIRFINQLAQPSTIHWHGMPVPPDQDGNPQDAVPAGGERLYQFTLPKGSAGTYWYHPHPHGDTPEQVYRGLAGLFIVRAKDDPLLSFSEQHWVISDLKLDAEAKIPDNTANDWMNGREGQFVLINGQHQPVMNILGRQRIRIWNACSARYLRLAIPGQKLTLVGTDGGLLEKPEIVPEVLLVPGQRVEILLGDGKAQHAELKALIYDRQKMGRVAPEVERTLAKLQFNTGAVPNTPKLLRKISDPGKATALKKVEFSETMSMENGQHTMSFMVNGKIYDMDRVDLISKAGEVEIWQIFNNSHMDHPFHLHGTQFIVLDSELEGKRQNAPYRALHDTVNLRPYETLRIKVVQHDKGLRMFHCHILEHEGQGMMAQVKVI</sequence>
<dbReference type="InterPro" id="IPR008972">
    <property type="entry name" value="Cupredoxin"/>
</dbReference>
<dbReference type="AlphaFoldDB" id="A0A7H9BEF7"/>
<dbReference type="GO" id="GO:0030288">
    <property type="term" value="C:outer membrane-bounded periplasmic space"/>
    <property type="evidence" value="ECO:0007669"/>
    <property type="project" value="TreeGrafter"/>
</dbReference>
<dbReference type="GO" id="GO:0016491">
    <property type="term" value="F:oxidoreductase activity"/>
    <property type="evidence" value="ECO:0007669"/>
    <property type="project" value="UniProtKB-KW"/>
</dbReference>
<keyword evidence="3" id="KW-0560">Oxidoreductase</keyword>
<keyword evidence="9" id="KW-1185">Reference proteome</keyword>